<sequence>MSIKVKLKYWILLLFFMGKSISVSAQNRMLSGKVTDLNSTLLSNVNISLRNGKNLILRSLYTNENGAYALLITDSLSKDPTLFLQATYLGFKKKQIQLKTNKSIYDFLLEIDPVELSEVNIKNKPTITKRGDTLSYSVNSFARNEDRSIGDVLKHLPGVIVGDDGKISFNGQPISNLFIGGDDLMGGRYGLATRSISKDLIKNIEVLKNHQPIKVLEDKILTNNIAMNLVLKDENSLKLSGEGMLGAGVPSQFDAALNLIALNKRLKMLNSAKTNNSGIDYRSDFKDLSSDNSLISNHFSKPEFLTSNGTTGAPDLPRKNYYDNKSAVINLNNLVNTKKGLQMRFNVQGFTDQNSLAHTSKVANYLPGDTIIFNERQTLTQKTNLINTGFSVSKNDYRVFFNNTLNFNVKHDQYLSPLNFNGLGFNQRLTNQAYDFSNNFSYIPKLKNSDIIILKWNVNYFSNPQRLFIDEGINPEVMNNNTKYNGLTQNVKIPVFFSDVSSNFIIPDALVKQNYQIGISNEFKQLNSNIRIFDTDPAGHNYPNDAGNALNWQSHKFYINASYSLKTDIWQLSLSSPLQLQLVRYNQPEYQIDKKTNQLSVGPYVNVNLKTGDENYINADLSYVNNMGDVNSVYRGSILTNYRTLQNNDADLQVKKNLRFGLKYHLEKSIDLAFSNIGINFSQIMASSIAFTLLSDNIQQTVLVPVKNNSSRLSVHTDFSKYFFLLKGKIELSANYSKLKTNLYLNNQLLPYFNNNLILNFGYDTKLANVISLNYNLAYGYTEGGQKNEEFKKFNFTTTRFDQYLTLTYSPTDQLSIEANAQQIINRQQENLTSRFFLMNSNLRYKLFNNRIDLGLEATNLFNTKNYTTSSISSSQLQERIYNIRGTMVILRVIYIL</sequence>
<evidence type="ECO:0000313" key="1">
    <source>
        <dbReference type="EMBL" id="PYF74754.1"/>
    </source>
</evidence>
<dbReference type="SUPFAM" id="SSF49464">
    <property type="entry name" value="Carboxypeptidase regulatory domain-like"/>
    <property type="match status" value="1"/>
</dbReference>
<dbReference type="AlphaFoldDB" id="A0A318UEC7"/>
<dbReference type="SUPFAM" id="SSF56935">
    <property type="entry name" value="Porins"/>
    <property type="match status" value="1"/>
</dbReference>
<evidence type="ECO:0008006" key="3">
    <source>
        <dbReference type="Google" id="ProtNLM"/>
    </source>
</evidence>
<gene>
    <name evidence="1" type="ORF">B0O44_103200</name>
</gene>
<evidence type="ECO:0000313" key="2">
    <source>
        <dbReference type="Proteomes" id="UP000248198"/>
    </source>
</evidence>
<dbReference type="EMBL" id="QKLU01000003">
    <property type="protein sequence ID" value="PYF74754.1"/>
    <property type="molecule type" value="Genomic_DNA"/>
</dbReference>
<name>A0A318UEC7_9SPHI</name>
<dbReference type="Proteomes" id="UP000248198">
    <property type="component" value="Unassembled WGS sequence"/>
</dbReference>
<dbReference type="InterPro" id="IPR008969">
    <property type="entry name" value="CarboxyPept-like_regulatory"/>
</dbReference>
<comment type="caution">
    <text evidence="1">The sequence shown here is derived from an EMBL/GenBank/DDBJ whole genome shotgun (WGS) entry which is preliminary data.</text>
</comment>
<accession>A0A318UEC7</accession>
<protein>
    <recommendedName>
        <fullName evidence="3">Outer membrane receptor protein involved in Fe transport</fullName>
    </recommendedName>
</protein>
<reference evidence="1 2" key="1">
    <citation type="submission" date="2018-06" db="EMBL/GenBank/DDBJ databases">
        <title>Genomic Encyclopedia of Archaeal and Bacterial Type Strains, Phase II (KMG-II): from individual species to whole genera.</title>
        <authorList>
            <person name="Goeker M."/>
        </authorList>
    </citation>
    <scope>NUCLEOTIDE SEQUENCE [LARGE SCALE GENOMIC DNA]</scope>
    <source>
        <strain evidence="1 2">DSM 27372</strain>
    </source>
</reference>
<organism evidence="1 2">
    <name type="scientific">Pedobacter nutrimenti</name>
    <dbReference type="NCBI Taxonomy" id="1241337"/>
    <lineage>
        <taxon>Bacteria</taxon>
        <taxon>Pseudomonadati</taxon>
        <taxon>Bacteroidota</taxon>
        <taxon>Sphingobacteriia</taxon>
        <taxon>Sphingobacteriales</taxon>
        <taxon>Sphingobacteriaceae</taxon>
        <taxon>Pedobacter</taxon>
    </lineage>
</organism>
<proteinExistence type="predicted"/>
<keyword evidence="2" id="KW-1185">Reference proteome</keyword>